<dbReference type="Proteomes" id="UP000000768">
    <property type="component" value="Chromosome 5"/>
</dbReference>
<evidence type="ECO:0000256" key="1">
    <source>
        <dbReference type="SAM" id="MobiDB-lite"/>
    </source>
</evidence>
<dbReference type="AlphaFoldDB" id="A0A1B6PS26"/>
<name>A0A1B6PS26_SORBI</name>
<evidence type="ECO:0000313" key="3">
    <source>
        <dbReference type="Proteomes" id="UP000000768"/>
    </source>
</evidence>
<proteinExistence type="predicted"/>
<dbReference type="EMBL" id="CM000764">
    <property type="protein sequence ID" value="KXG28463.1"/>
    <property type="molecule type" value="Genomic_DNA"/>
</dbReference>
<gene>
    <name evidence="2" type="ORF">SORBI_3005G125800</name>
</gene>
<accession>A0A1B6PS26</accession>
<reference evidence="2 3" key="1">
    <citation type="journal article" date="2009" name="Nature">
        <title>The Sorghum bicolor genome and the diversification of grasses.</title>
        <authorList>
            <person name="Paterson A.H."/>
            <person name="Bowers J.E."/>
            <person name="Bruggmann R."/>
            <person name="Dubchak I."/>
            <person name="Grimwood J."/>
            <person name="Gundlach H."/>
            <person name="Haberer G."/>
            <person name="Hellsten U."/>
            <person name="Mitros T."/>
            <person name="Poliakov A."/>
            <person name="Schmutz J."/>
            <person name="Spannagl M."/>
            <person name="Tang H."/>
            <person name="Wang X."/>
            <person name="Wicker T."/>
            <person name="Bharti A.K."/>
            <person name="Chapman J."/>
            <person name="Feltus F.A."/>
            <person name="Gowik U."/>
            <person name="Grigoriev I.V."/>
            <person name="Lyons E."/>
            <person name="Maher C.A."/>
            <person name="Martis M."/>
            <person name="Narechania A."/>
            <person name="Otillar R.P."/>
            <person name="Penning B.W."/>
            <person name="Salamov A.A."/>
            <person name="Wang Y."/>
            <person name="Zhang L."/>
            <person name="Carpita N.C."/>
            <person name="Freeling M."/>
            <person name="Gingle A.R."/>
            <person name="Hash C.T."/>
            <person name="Keller B."/>
            <person name="Klein P."/>
            <person name="Kresovich S."/>
            <person name="McCann M.C."/>
            <person name="Ming R."/>
            <person name="Peterson D.G."/>
            <person name="Mehboob-ur-Rahman"/>
            <person name="Ware D."/>
            <person name="Westhoff P."/>
            <person name="Mayer K.F."/>
            <person name="Messing J."/>
            <person name="Rokhsar D.S."/>
        </authorList>
    </citation>
    <scope>NUCLEOTIDE SEQUENCE [LARGE SCALE GENOMIC DNA]</scope>
    <source>
        <strain evidence="3">cv. BTx623</strain>
    </source>
</reference>
<evidence type="ECO:0000313" key="2">
    <source>
        <dbReference type="EMBL" id="KXG28463.1"/>
    </source>
</evidence>
<reference evidence="3" key="2">
    <citation type="journal article" date="2018" name="Plant J.">
        <title>The Sorghum bicolor reference genome: improved assembly, gene annotations, a transcriptome atlas, and signatures of genome organization.</title>
        <authorList>
            <person name="McCormick R.F."/>
            <person name="Truong S.K."/>
            <person name="Sreedasyam A."/>
            <person name="Jenkins J."/>
            <person name="Shu S."/>
            <person name="Sims D."/>
            <person name="Kennedy M."/>
            <person name="Amirebrahimi M."/>
            <person name="Weers B.D."/>
            <person name="McKinley B."/>
            <person name="Mattison A."/>
            <person name="Morishige D.T."/>
            <person name="Grimwood J."/>
            <person name="Schmutz J."/>
            <person name="Mullet J.E."/>
        </authorList>
    </citation>
    <scope>NUCLEOTIDE SEQUENCE [LARGE SCALE GENOMIC DNA]</scope>
    <source>
        <strain evidence="3">cv. BTx623</strain>
    </source>
</reference>
<organism evidence="2 3">
    <name type="scientific">Sorghum bicolor</name>
    <name type="common">Sorghum</name>
    <name type="synonym">Sorghum vulgare</name>
    <dbReference type="NCBI Taxonomy" id="4558"/>
    <lineage>
        <taxon>Eukaryota</taxon>
        <taxon>Viridiplantae</taxon>
        <taxon>Streptophyta</taxon>
        <taxon>Embryophyta</taxon>
        <taxon>Tracheophyta</taxon>
        <taxon>Spermatophyta</taxon>
        <taxon>Magnoliopsida</taxon>
        <taxon>Liliopsida</taxon>
        <taxon>Poales</taxon>
        <taxon>Poaceae</taxon>
        <taxon>PACMAD clade</taxon>
        <taxon>Panicoideae</taxon>
        <taxon>Andropogonodae</taxon>
        <taxon>Andropogoneae</taxon>
        <taxon>Sorghinae</taxon>
        <taxon>Sorghum</taxon>
    </lineage>
</organism>
<dbReference type="Gramene" id="KXG28463">
    <property type="protein sequence ID" value="KXG28463"/>
    <property type="gene ID" value="SORBI_3005G125800"/>
</dbReference>
<sequence>MQQQSSFLSSSCPPATANPNGPSLHCAALSPSRSARSGGVVVGEEADGSNMDRIRRRMT</sequence>
<dbReference type="InParanoid" id="A0A1B6PS26"/>
<feature type="region of interest" description="Disordered" evidence="1">
    <location>
        <begin position="1"/>
        <end position="59"/>
    </location>
</feature>
<protein>
    <submittedName>
        <fullName evidence="2">Uncharacterized protein</fullName>
    </submittedName>
</protein>
<keyword evidence="3" id="KW-1185">Reference proteome</keyword>
<feature type="compositionally biased region" description="Polar residues" evidence="1">
    <location>
        <begin position="1"/>
        <end position="21"/>
    </location>
</feature>